<evidence type="ECO:0000256" key="8">
    <source>
        <dbReference type="SAM" id="Phobius"/>
    </source>
</evidence>
<keyword evidence="6 8" id="KW-0472">Membrane</keyword>
<evidence type="ECO:0000256" key="5">
    <source>
        <dbReference type="ARBA" id="ARBA00023098"/>
    </source>
</evidence>
<feature type="region of interest" description="Disordered" evidence="7">
    <location>
        <begin position="1"/>
        <end position="21"/>
    </location>
</feature>
<dbReference type="CDD" id="cd23995">
    <property type="entry name" value="Seipin_BSCL2_like"/>
    <property type="match status" value="1"/>
</dbReference>
<evidence type="ECO:0000256" key="4">
    <source>
        <dbReference type="ARBA" id="ARBA00022989"/>
    </source>
</evidence>
<dbReference type="GO" id="GO:0006629">
    <property type="term" value="P:lipid metabolic process"/>
    <property type="evidence" value="ECO:0007669"/>
    <property type="project" value="UniProtKB-KW"/>
</dbReference>
<keyword evidence="3" id="KW-0256">Endoplasmic reticulum</keyword>
<keyword evidence="4 8" id="KW-1133">Transmembrane helix</keyword>
<evidence type="ECO:0000256" key="3">
    <source>
        <dbReference type="ARBA" id="ARBA00022824"/>
    </source>
</evidence>
<comment type="caution">
    <text evidence="9">The sequence shown here is derived from an EMBL/GenBank/DDBJ whole genome shotgun (WGS) entry which is preliminary data.</text>
</comment>
<gene>
    <name evidence="9" type="ORF">LIER_41769</name>
</gene>
<dbReference type="PANTHER" id="PTHR21212:SF5">
    <property type="entry name" value="SEIPIN-1"/>
    <property type="match status" value="1"/>
</dbReference>
<dbReference type="GO" id="GO:0005789">
    <property type="term" value="C:endoplasmic reticulum membrane"/>
    <property type="evidence" value="ECO:0007669"/>
    <property type="project" value="UniProtKB-SubCell"/>
</dbReference>
<sequence>MDIDQDRSYSASDPLAIQKTEDKEMRQRKNFSIPFVPLIIKLISFQADIIYNCIIALLSPFLSISSPASESFPQVEDTKRNVESSYMHQGGIAVSGNNNIISILVRKIGLGFLSAAYVCMVLVFLMIMAVILGAGLVRLFVEEPVFMREELSFDYSKVHPTASFLPRGGDGGGFVPVGHTIYVSLLLLIPESDYNINVGVFQVSSDELFFIKPISTCTNLSLPICLSICC</sequence>
<evidence type="ECO:0000256" key="6">
    <source>
        <dbReference type="ARBA" id="ARBA00023136"/>
    </source>
</evidence>
<proteinExistence type="predicted"/>
<dbReference type="EMBL" id="BAABME010026877">
    <property type="protein sequence ID" value="GAA0174699.1"/>
    <property type="molecule type" value="Genomic_DNA"/>
</dbReference>
<comment type="subcellular location">
    <subcellularLocation>
        <location evidence="1">Endoplasmic reticulum membrane</location>
        <topology evidence="1">Multi-pass membrane protein</topology>
    </subcellularLocation>
</comment>
<dbReference type="Pfam" id="PF06775">
    <property type="entry name" value="Seipin"/>
    <property type="match status" value="1"/>
</dbReference>
<evidence type="ECO:0000256" key="7">
    <source>
        <dbReference type="SAM" id="MobiDB-lite"/>
    </source>
</evidence>
<evidence type="ECO:0000256" key="2">
    <source>
        <dbReference type="ARBA" id="ARBA00022692"/>
    </source>
</evidence>
<keyword evidence="10" id="KW-1185">Reference proteome</keyword>
<dbReference type="PANTHER" id="PTHR21212">
    <property type="entry name" value="BERNARDINELLI-SEIP CONGENITAL LIPODYSTROPHY 2 HOMOLOG BSCL2 PROTEIN"/>
    <property type="match status" value="1"/>
</dbReference>
<evidence type="ECO:0000313" key="10">
    <source>
        <dbReference type="Proteomes" id="UP001454036"/>
    </source>
</evidence>
<dbReference type="InterPro" id="IPR009617">
    <property type="entry name" value="Seipin"/>
</dbReference>
<protein>
    <submittedName>
        <fullName evidence="9">Uncharacterized protein</fullName>
    </submittedName>
</protein>
<keyword evidence="2 8" id="KW-0812">Transmembrane</keyword>
<feature type="transmembrane region" description="Helical" evidence="8">
    <location>
        <begin position="115"/>
        <end position="141"/>
    </location>
</feature>
<dbReference type="Proteomes" id="UP001454036">
    <property type="component" value="Unassembled WGS sequence"/>
</dbReference>
<dbReference type="GO" id="GO:0140042">
    <property type="term" value="P:lipid droplet formation"/>
    <property type="evidence" value="ECO:0007669"/>
    <property type="project" value="UniProtKB-ARBA"/>
</dbReference>
<evidence type="ECO:0000313" key="9">
    <source>
        <dbReference type="EMBL" id="GAA0174699.1"/>
    </source>
</evidence>
<evidence type="ECO:0000256" key="1">
    <source>
        <dbReference type="ARBA" id="ARBA00004477"/>
    </source>
</evidence>
<reference evidence="9 10" key="1">
    <citation type="submission" date="2024-01" db="EMBL/GenBank/DDBJ databases">
        <title>The complete chloroplast genome sequence of Lithospermum erythrorhizon: insights into the phylogenetic relationship among Boraginaceae species and the maternal lineages of purple gromwells.</title>
        <authorList>
            <person name="Okada T."/>
            <person name="Watanabe K."/>
        </authorList>
    </citation>
    <scope>NUCLEOTIDE SEQUENCE [LARGE SCALE GENOMIC DNA]</scope>
</reference>
<accession>A0AAV3RFX0</accession>
<name>A0AAV3RFX0_LITER</name>
<keyword evidence="5" id="KW-0443">Lipid metabolism</keyword>
<dbReference type="AlphaFoldDB" id="A0AAV3RFX0"/>
<organism evidence="9 10">
    <name type="scientific">Lithospermum erythrorhizon</name>
    <name type="common">Purple gromwell</name>
    <name type="synonym">Lithospermum officinale var. erythrorhizon</name>
    <dbReference type="NCBI Taxonomy" id="34254"/>
    <lineage>
        <taxon>Eukaryota</taxon>
        <taxon>Viridiplantae</taxon>
        <taxon>Streptophyta</taxon>
        <taxon>Embryophyta</taxon>
        <taxon>Tracheophyta</taxon>
        <taxon>Spermatophyta</taxon>
        <taxon>Magnoliopsida</taxon>
        <taxon>eudicotyledons</taxon>
        <taxon>Gunneridae</taxon>
        <taxon>Pentapetalae</taxon>
        <taxon>asterids</taxon>
        <taxon>lamiids</taxon>
        <taxon>Boraginales</taxon>
        <taxon>Boraginaceae</taxon>
        <taxon>Boraginoideae</taxon>
        <taxon>Lithospermeae</taxon>
        <taxon>Lithospermum</taxon>
    </lineage>
</organism>